<proteinExistence type="predicted"/>
<dbReference type="AlphaFoldDB" id="A0A1F6W505"/>
<comment type="caution">
    <text evidence="2">The sequence shown here is derived from an EMBL/GenBank/DDBJ whole genome shotgun (WGS) entry which is preliminary data.</text>
</comment>
<organism evidence="2 3">
    <name type="scientific">Candidatus Nomurabacteria bacterium RIFCSPHIGHO2_02_FULL_37_13</name>
    <dbReference type="NCBI Taxonomy" id="1801750"/>
    <lineage>
        <taxon>Bacteria</taxon>
        <taxon>Candidatus Nomuraibacteriota</taxon>
    </lineage>
</organism>
<keyword evidence="1" id="KW-0472">Membrane</keyword>
<dbReference type="STRING" id="1801750.A3B85_02480"/>
<keyword evidence="1" id="KW-0812">Transmembrane</keyword>
<dbReference type="EMBL" id="MFUA01000019">
    <property type="protein sequence ID" value="OGI76765.1"/>
    <property type="molecule type" value="Genomic_DNA"/>
</dbReference>
<evidence type="ECO:0000313" key="2">
    <source>
        <dbReference type="EMBL" id="OGI76765.1"/>
    </source>
</evidence>
<name>A0A1F6W505_9BACT</name>
<keyword evidence="1" id="KW-1133">Transmembrane helix</keyword>
<evidence type="ECO:0000313" key="3">
    <source>
        <dbReference type="Proteomes" id="UP000178374"/>
    </source>
</evidence>
<reference evidence="2 3" key="1">
    <citation type="journal article" date="2016" name="Nat. Commun.">
        <title>Thousands of microbial genomes shed light on interconnected biogeochemical processes in an aquifer system.</title>
        <authorList>
            <person name="Anantharaman K."/>
            <person name="Brown C.T."/>
            <person name="Hug L.A."/>
            <person name="Sharon I."/>
            <person name="Castelle C.J."/>
            <person name="Probst A.J."/>
            <person name="Thomas B.C."/>
            <person name="Singh A."/>
            <person name="Wilkins M.J."/>
            <person name="Karaoz U."/>
            <person name="Brodie E.L."/>
            <person name="Williams K.H."/>
            <person name="Hubbard S.S."/>
            <person name="Banfield J.F."/>
        </authorList>
    </citation>
    <scope>NUCLEOTIDE SEQUENCE [LARGE SCALE GENOMIC DNA]</scope>
</reference>
<dbReference type="Proteomes" id="UP000178374">
    <property type="component" value="Unassembled WGS sequence"/>
</dbReference>
<sequence length="70" mass="8246">MKKIIHHLRKQPEQVRRHILHISIIIAGIIMLSLWVYSLGENFSNADTQKKLEQNLKPFSILKDNMAPLW</sequence>
<accession>A0A1F6W505</accession>
<evidence type="ECO:0000256" key="1">
    <source>
        <dbReference type="SAM" id="Phobius"/>
    </source>
</evidence>
<gene>
    <name evidence="2" type="ORF">A3B85_02480</name>
</gene>
<feature type="transmembrane region" description="Helical" evidence="1">
    <location>
        <begin position="20"/>
        <end position="38"/>
    </location>
</feature>
<protein>
    <submittedName>
        <fullName evidence="2">Uncharacterized protein</fullName>
    </submittedName>
</protein>